<accession>A0ABX8U221</accession>
<sequence length="175" mass="17260">MTRAALSGRTAIVVGAGDGAGAAVAYALSRAGAGVVLAARPGPALTALAAGIVAVGGQAVAVPADVGSRASMRRLVEQTLGAFGRLDIAVNQLRARELSVAMTYQLAAMRRAGGGHVVNLATSAAARTAVAELTWTAAQEHACSGVRIDVMAGAPGGSAEQVADAVVRWCSGDSP</sequence>
<name>A0ABX8U221_9ACTN</name>
<keyword evidence="1" id="KW-0812">Transmembrane</keyword>
<dbReference type="Proteomes" id="UP000824681">
    <property type="component" value="Chromosome"/>
</dbReference>
<keyword evidence="2" id="KW-0560">Oxidoreductase</keyword>
<reference evidence="2 3" key="1">
    <citation type="journal article" date="2021" name="ACS Chem. Biol.">
        <title>Genomic-Led Discovery of a Novel Glycopeptide Antibiotic by Nonomuraea coxensis DSM 45129.</title>
        <authorList>
            <person name="Yushchuk O."/>
            <person name="Vior N.M."/>
            <person name="Andreo-Vidal A."/>
            <person name="Berini F."/>
            <person name="Ruckert C."/>
            <person name="Busche T."/>
            <person name="Binda E."/>
            <person name="Kalinowski J."/>
            <person name="Truman A.W."/>
            <person name="Marinelli F."/>
        </authorList>
    </citation>
    <scope>NUCLEOTIDE SEQUENCE [LARGE SCALE GENOMIC DNA]</scope>
    <source>
        <strain evidence="2 3">DSM 45129</strain>
    </source>
</reference>
<organism evidence="2 3">
    <name type="scientific">Nonomuraea coxensis DSM 45129</name>
    <dbReference type="NCBI Taxonomy" id="1122611"/>
    <lineage>
        <taxon>Bacteria</taxon>
        <taxon>Bacillati</taxon>
        <taxon>Actinomycetota</taxon>
        <taxon>Actinomycetes</taxon>
        <taxon>Streptosporangiales</taxon>
        <taxon>Streptosporangiaceae</taxon>
        <taxon>Nonomuraea</taxon>
    </lineage>
</organism>
<dbReference type="EC" id="1.1.1.159" evidence="2"/>
<keyword evidence="3" id="KW-1185">Reference proteome</keyword>
<evidence type="ECO:0000313" key="2">
    <source>
        <dbReference type="EMBL" id="QYC41704.1"/>
    </source>
</evidence>
<keyword evidence="1" id="KW-1133">Transmembrane helix</keyword>
<dbReference type="InterPro" id="IPR036291">
    <property type="entry name" value="NAD(P)-bd_dom_sf"/>
</dbReference>
<dbReference type="PANTHER" id="PTHR43975:SF2">
    <property type="entry name" value="EG:BACR7A4.14 PROTEIN-RELATED"/>
    <property type="match status" value="1"/>
</dbReference>
<gene>
    <name evidence="2" type="primary">hdhA</name>
    <name evidence="2" type="ORF">Nocox_20475</name>
</gene>
<feature type="transmembrane region" description="Helical" evidence="1">
    <location>
        <begin position="43"/>
        <end position="64"/>
    </location>
</feature>
<evidence type="ECO:0000256" key="1">
    <source>
        <dbReference type="SAM" id="Phobius"/>
    </source>
</evidence>
<dbReference type="Pfam" id="PF00106">
    <property type="entry name" value="adh_short"/>
    <property type="match status" value="1"/>
</dbReference>
<dbReference type="PANTHER" id="PTHR43975">
    <property type="entry name" value="ZGC:101858"/>
    <property type="match status" value="1"/>
</dbReference>
<dbReference type="SUPFAM" id="SSF51735">
    <property type="entry name" value="NAD(P)-binding Rossmann-fold domains"/>
    <property type="match status" value="1"/>
</dbReference>
<keyword evidence="1" id="KW-0472">Membrane</keyword>
<dbReference type="InterPro" id="IPR002347">
    <property type="entry name" value="SDR_fam"/>
</dbReference>
<dbReference type="GO" id="GO:0008709">
    <property type="term" value="F:cholate 7-alpha-dehydrogenase (NAD+) activity"/>
    <property type="evidence" value="ECO:0007669"/>
    <property type="project" value="UniProtKB-EC"/>
</dbReference>
<dbReference type="RefSeq" id="WP_169577040.1">
    <property type="nucleotide sequence ID" value="NZ_CP068985.1"/>
</dbReference>
<dbReference type="Gene3D" id="3.40.50.720">
    <property type="entry name" value="NAD(P)-binding Rossmann-like Domain"/>
    <property type="match status" value="1"/>
</dbReference>
<evidence type="ECO:0000313" key="3">
    <source>
        <dbReference type="Proteomes" id="UP000824681"/>
    </source>
</evidence>
<dbReference type="PRINTS" id="PR00081">
    <property type="entry name" value="GDHRDH"/>
</dbReference>
<protein>
    <submittedName>
        <fullName evidence="2">7-alpha-hydroxysteroid dehydrogenase</fullName>
        <ecNumber evidence="2">1.1.1.159</ecNumber>
    </submittedName>
</protein>
<dbReference type="EMBL" id="CP068985">
    <property type="protein sequence ID" value="QYC41704.1"/>
    <property type="molecule type" value="Genomic_DNA"/>
</dbReference>
<proteinExistence type="predicted"/>